<evidence type="ECO:0000256" key="10">
    <source>
        <dbReference type="ARBA" id="ARBA00023201"/>
    </source>
</evidence>
<feature type="transmembrane region" description="Helical" evidence="12">
    <location>
        <begin position="264"/>
        <end position="283"/>
    </location>
</feature>
<feature type="transmembrane region" description="Helical" evidence="12">
    <location>
        <begin position="533"/>
        <end position="554"/>
    </location>
</feature>
<dbReference type="Gene3D" id="1.20.1730.10">
    <property type="entry name" value="Sodium/glucose cotransporter"/>
    <property type="match status" value="1"/>
</dbReference>
<sequence length="605" mass="66275">MFCYVTFWKEVHQTQVYDRRQRSLVRVKMEYATFSIADYSLLAILLIVNCCIGLYFGCYKKQKTLDGYLFGGRKMATLPITLSLVTGTISPLAITAVPSEIYTYGTQASVMIVSAFIAGLINHYVYLPVFYNLQLQSVYHYFELRFDKSVKNLASLIYIFTKLLMMPLIIYASSLSLNQVTGINLHVIAWVIAGVCIFYTTIGGIEAVAWTDSLQVLITLSAILYVLVKGIMLIGGVDEVWEKSSDGQRIEFFNMNPDPTVRNTFLSVVIGNIFLWLGFLAIPPAGVQRSISLPSLQRAKRANAITTILAGLSKLFCCFLGLVTYAKYANCDPFSIGLIKKLDQIFPYFVADIGKSVPGLSGLFVAGLCTATLGALSNLLNSVSAICYLDFLIHVLPKGGKVANSSTAVKVITAIVGVISATLIFVAENLGSLFELLHCVHGITEGPLLGAFTLGLLIPRSNTKGALIGVLSSVGIMSYIVIQHQIYVWNGAIPHLPKPLRTTECNATYLNESLVTTITSTSEAPLWLFRLSFQYYTGIGTVLTILIGVLISVLTTKESEVDPSLVIPCVRQFCSPKSQTEIQLKDTLLHKNAQITDNSSGTQKL</sequence>
<keyword evidence="6 12" id="KW-1133">Transmembrane helix</keyword>
<feature type="transmembrane region" description="Helical" evidence="12">
    <location>
        <begin position="304"/>
        <end position="326"/>
    </location>
</feature>
<evidence type="ECO:0000256" key="2">
    <source>
        <dbReference type="ARBA" id="ARBA00006434"/>
    </source>
</evidence>
<organism evidence="13">
    <name type="scientific">Photinus pyralis</name>
    <name type="common">Common eastern firefly</name>
    <name type="synonym">Lampyris pyralis</name>
    <dbReference type="NCBI Taxonomy" id="7054"/>
    <lineage>
        <taxon>Eukaryota</taxon>
        <taxon>Metazoa</taxon>
        <taxon>Ecdysozoa</taxon>
        <taxon>Arthropoda</taxon>
        <taxon>Hexapoda</taxon>
        <taxon>Insecta</taxon>
        <taxon>Pterygota</taxon>
        <taxon>Neoptera</taxon>
        <taxon>Endopterygota</taxon>
        <taxon>Coleoptera</taxon>
        <taxon>Polyphaga</taxon>
        <taxon>Elateriformia</taxon>
        <taxon>Elateroidea</taxon>
        <taxon>Lampyridae</taxon>
        <taxon>Lampyrinae</taxon>
        <taxon>Photinus</taxon>
    </lineage>
</organism>
<keyword evidence="7" id="KW-0915">Sodium</keyword>
<dbReference type="GeneID" id="116164669"/>
<evidence type="ECO:0000256" key="9">
    <source>
        <dbReference type="ARBA" id="ARBA00023136"/>
    </source>
</evidence>
<keyword evidence="10" id="KW-0739">Sodium transport</keyword>
<dbReference type="InterPro" id="IPR038377">
    <property type="entry name" value="Na/Glc_symporter_sf"/>
</dbReference>
<feature type="transmembrane region" description="Helical" evidence="12">
    <location>
        <begin position="363"/>
        <end position="396"/>
    </location>
</feature>
<evidence type="ECO:0000256" key="1">
    <source>
        <dbReference type="ARBA" id="ARBA00004651"/>
    </source>
</evidence>
<dbReference type="OrthoDB" id="6132759at2759"/>
<evidence type="ECO:0000256" key="6">
    <source>
        <dbReference type="ARBA" id="ARBA00022989"/>
    </source>
</evidence>
<dbReference type="GO" id="GO:0005886">
    <property type="term" value="C:plasma membrane"/>
    <property type="evidence" value="ECO:0007669"/>
    <property type="project" value="UniProtKB-SubCell"/>
</dbReference>
<dbReference type="Pfam" id="PF00474">
    <property type="entry name" value="SSF"/>
    <property type="match status" value="1"/>
</dbReference>
<dbReference type="GeneID" id="116173793"/>
<feature type="transmembrane region" description="Helical" evidence="12">
    <location>
        <begin position="76"/>
        <end position="97"/>
    </location>
</feature>
<evidence type="ECO:0008006" key="14">
    <source>
        <dbReference type="Google" id="ProtNLM"/>
    </source>
</evidence>
<dbReference type="AlphaFoldDB" id="A0A1Y1MAY1"/>
<feature type="transmembrane region" description="Helical" evidence="12">
    <location>
        <begin position="152"/>
        <end position="171"/>
    </location>
</feature>
<evidence type="ECO:0000256" key="7">
    <source>
        <dbReference type="ARBA" id="ARBA00023053"/>
    </source>
</evidence>
<protein>
    <recommendedName>
        <fullName evidence="14">Sodium-coupled monocarboxylate transporter 1</fullName>
    </recommendedName>
</protein>
<dbReference type="InterPro" id="IPR051163">
    <property type="entry name" value="Sodium:Solute_Symporter_SSF"/>
</dbReference>
<proteinExistence type="inferred from homology"/>
<dbReference type="NCBIfam" id="TIGR00813">
    <property type="entry name" value="sss"/>
    <property type="match status" value="1"/>
</dbReference>
<dbReference type="KEGG" id="ppyr:116173793"/>
<dbReference type="GO" id="GO:0006814">
    <property type="term" value="P:sodium ion transport"/>
    <property type="evidence" value="ECO:0007669"/>
    <property type="project" value="UniProtKB-KW"/>
</dbReference>
<dbReference type="PROSITE" id="PS50283">
    <property type="entry name" value="NA_SOLUT_SYMP_3"/>
    <property type="match status" value="1"/>
</dbReference>
<evidence type="ECO:0000313" key="13">
    <source>
        <dbReference type="EMBL" id="JAV82854.1"/>
    </source>
</evidence>
<dbReference type="RefSeq" id="XP_031347346.1">
    <property type="nucleotide sequence ID" value="XM_031491486.1"/>
</dbReference>
<dbReference type="GO" id="GO:0015293">
    <property type="term" value="F:symporter activity"/>
    <property type="evidence" value="ECO:0007669"/>
    <property type="project" value="TreeGrafter"/>
</dbReference>
<keyword evidence="3" id="KW-0813">Transport</keyword>
<dbReference type="PANTHER" id="PTHR42985:SF21">
    <property type="entry name" value="SODIUM-DEPENDENT MULTIVITAMIN TRANSPORTER-LIKE PROTEIN"/>
    <property type="match status" value="1"/>
</dbReference>
<evidence type="ECO:0000256" key="3">
    <source>
        <dbReference type="ARBA" id="ARBA00022448"/>
    </source>
</evidence>
<feature type="transmembrane region" description="Helical" evidence="12">
    <location>
        <begin position="408"/>
        <end position="427"/>
    </location>
</feature>
<dbReference type="InterPro" id="IPR001734">
    <property type="entry name" value="Na/solute_symporter"/>
</dbReference>
<feature type="transmembrane region" description="Helical" evidence="12">
    <location>
        <begin position="214"/>
        <end position="237"/>
    </location>
</feature>
<dbReference type="CDD" id="cd11492">
    <property type="entry name" value="SLC5sbd_NIS-SMVT"/>
    <property type="match status" value="1"/>
</dbReference>
<keyword evidence="5 12" id="KW-0812">Transmembrane</keyword>
<evidence type="ECO:0000256" key="8">
    <source>
        <dbReference type="ARBA" id="ARBA00023065"/>
    </source>
</evidence>
<dbReference type="EMBL" id="GEZM01036251">
    <property type="protein sequence ID" value="JAV82854.1"/>
    <property type="molecule type" value="Transcribed_RNA"/>
</dbReference>
<feature type="transmembrane region" description="Helical" evidence="12">
    <location>
        <begin position="109"/>
        <end position="131"/>
    </location>
</feature>
<accession>A0A1Y1MAY1</accession>
<dbReference type="KEGG" id="ppyr:116164669"/>
<comment type="subcellular location">
    <subcellularLocation>
        <location evidence="1">Cell membrane</location>
        <topology evidence="1">Multi-pass membrane protein</topology>
    </subcellularLocation>
</comment>
<evidence type="ECO:0000256" key="11">
    <source>
        <dbReference type="RuleBase" id="RU362091"/>
    </source>
</evidence>
<name>A0A1Y1MAY1_PHOPY</name>
<feature type="transmembrane region" description="Helical" evidence="12">
    <location>
        <begin position="183"/>
        <end position="202"/>
    </location>
</feature>
<feature type="transmembrane region" description="Helical" evidence="12">
    <location>
        <begin position="433"/>
        <end position="458"/>
    </location>
</feature>
<dbReference type="PANTHER" id="PTHR42985">
    <property type="entry name" value="SODIUM-COUPLED MONOCARBOXYLATE TRANSPORTER"/>
    <property type="match status" value="1"/>
</dbReference>
<evidence type="ECO:0000256" key="5">
    <source>
        <dbReference type="ARBA" id="ARBA00022692"/>
    </source>
</evidence>
<evidence type="ECO:0000256" key="4">
    <source>
        <dbReference type="ARBA" id="ARBA00022475"/>
    </source>
</evidence>
<comment type="similarity">
    <text evidence="2 11">Belongs to the sodium:solute symporter (SSF) (TC 2.A.21) family.</text>
</comment>
<reference evidence="13" key="1">
    <citation type="journal article" date="2016" name="Sci. Rep.">
        <title>Molecular characterization of firefly nuptial gifts: a multi-omics approach sheds light on postcopulatory sexual selection.</title>
        <authorList>
            <person name="Al-Wathiqui N."/>
            <person name="Fallon T.R."/>
            <person name="South A."/>
            <person name="Weng J.K."/>
            <person name="Lewis S.M."/>
        </authorList>
    </citation>
    <scope>NUCLEOTIDE SEQUENCE</scope>
</reference>
<feature type="transmembrane region" description="Helical" evidence="12">
    <location>
        <begin position="36"/>
        <end position="56"/>
    </location>
</feature>
<keyword evidence="4" id="KW-1003">Cell membrane</keyword>
<keyword evidence="9 12" id="KW-0472">Membrane</keyword>
<evidence type="ECO:0000256" key="12">
    <source>
        <dbReference type="SAM" id="Phobius"/>
    </source>
</evidence>
<keyword evidence="8" id="KW-0406">Ion transport</keyword>
<feature type="transmembrane region" description="Helical" evidence="12">
    <location>
        <begin position="465"/>
        <end position="482"/>
    </location>
</feature>
<dbReference type="RefSeq" id="XP_031334729.1">
    <property type="nucleotide sequence ID" value="XM_031478869.1"/>
</dbReference>